<reference evidence="4" key="1">
    <citation type="journal article" date="2019" name="Int. J. Syst. Evol. Microbiol.">
        <title>The Global Catalogue of Microorganisms (GCM) 10K type strain sequencing project: providing services to taxonomists for standard genome sequencing and annotation.</title>
        <authorList>
            <consortium name="The Broad Institute Genomics Platform"/>
            <consortium name="The Broad Institute Genome Sequencing Center for Infectious Disease"/>
            <person name="Wu L."/>
            <person name="Ma J."/>
        </authorList>
    </citation>
    <scope>NUCLEOTIDE SEQUENCE [LARGE SCALE GENOMIC DNA]</scope>
    <source>
        <strain evidence="4">JCM 15614</strain>
    </source>
</reference>
<dbReference type="PANTHER" id="PTHR35848">
    <property type="entry name" value="OXALATE-BINDING PROTEIN"/>
    <property type="match status" value="1"/>
</dbReference>
<gene>
    <name evidence="3" type="ORF">GCM10010531_22840</name>
</gene>
<dbReference type="InterPro" id="IPR006045">
    <property type="entry name" value="Cupin_1"/>
</dbReference>
<accession>A0ABP6P6C6</accession>
<evidence type="ECO:0000313" key="4">
    <source>
        <dbReference type="Proteomes" id="UP001499924"/>
    </source>
</evidence>
<dbReference type="SMART" id="SM00835">
    <property type="entry name" value="Cupin_1"/>
    <property type="match status" value="1"/>
</dbReference>
<proteinExistence type="predicted"/>
<dbReference type="Pfam" id="PF07883">
    <property type="entry name" value="Cupin_2"/>
    <property type="match status" value="1"/>
</dbReference>
<comment type="caution">
    <text evidence="3">The sequence shown here is derived from an EMBL/GenBank/DDBJ whole genome shotgun (WGS) entry which is preliminary data.</text>
</comment>
<keyword evidence="4" id="KW-1185">Reference proteome</keyword>
<dbReference type="InterPro" id="IPR013096">
    <property type="entry name" value="Cupin_2"/>
</dbReference>
<dbReference type="Gene3D" id="2.60.120.10">
    <property type="entry name" value="Jelly Rolls"/>
    <property type="match status" value="1"/>
</dbReference>
<keyword evidence="1" id="KW-0479">Metal-binding</keyword>
<dbReference type="PANTHER" id="PTHR35848:SF6">
    <property type="entry name" value="CUPIN TYPE-2 DOMAIN-CONTAINING PROTEIN"/>
    <property type="match status" value="1"/>
</dbReference>
<dbReference type="InterPro" id="IPR011051">
    <property type="entry name" value="RmlC_Cupin_sf"/>
</dbReference>
<evidence type="ECO:0000256" key="1">
    <source>
        <dbReference type="ARBA" id="ARBA00022723"/>
    </source>
</evidence>
<dbReference type="RefSeq" id="WP_344688983.1">
    <property type="nucleotide sequence ID" value="NZ_BAAAVV010000004.1"/>
</dbReference>
<dbReference type="SUPFAM" id="SSF51182">
    <property type="entry name" value="RmlC-like cupins"/>
    <property type="match status" value="1"/>
</dbReference>
<dbReference type="PROSITE" id="PS00725">
    <property type="entry name" value="GERMIN"/>
    <property type="match status" value="1"/>
</dbReference>
<feature type="domain" description="Cupin type-1" evidence="2">
    <location>
        <begin position="11"/>
        <end position="116"/>
    </location>
</feature>
<protein>
    <recommendedName>
        <fullName evidence="2">Cupin type-1 domain-containing protein</fullName>
    </recommendedName>
</protein>
<dbReference type="EMBL" id="BAAAVV010000004">
    <property type="protein sequence ID" value="GAA3169209.1"/>
    <property type="molecule type" value="Genomic_DNA"/>
</dbReference>
<dbReference type="InterPro" id="IPR014710">
    <property type="entry name" value="RmlC-like_jellyroll"/>
</dbReference>
<evidence type="ECO:0000313" key="3">
    <source>
        <dbReference type="EMBL" id="GAA3169209.1"/>
    </source>
</evidence>
<organism evidence="3 4">
    <name type="scientific">Blastococcus jejuensis</name>
    <dbReference type="NCBI Taxonomy" id="351224"/>
    <lineage>
        <taxon>Bacteria</taxon>
        <taxon>Bacillati</taxon>
        <taxon>Actinomycetota</taxon>
        <taxon>Actinomycetes</taxon>
        <taxon>Geodermatophilales</taxon>
        <taxon>Geodermatophilaceae</taxon>
        <taxon>Blastococcus</taxon>
    </lineage>
</organism>
<sequence>MPVVPAGSLDFAALPGRLSANPLPPGLDVGASARVVRIAPGPRTPHVHPRSAEVVYVAGGTGTAWEDDVPTRVGEGDLVVVPAGVPHATVASGTSDLVLVCFFPHADLAANIEELTGPVRTAL</sequence>
<name>A0ABP6P6C6_9ACTN</name>
<dbReference type="Proteomes" id="UP001499924">
    <property type="component" value="Unassembled WGS sequence"/>
</dbReference>
<dbReference type="InterPro" id="IPR051610">
    <property type="entry name" value="GPI/OXD"/>
</dbReference>
<evidence type="ECO:0000259" key="2">
    <source>
        <dbReference type="SMART" id="SM00835"/>
    </source>
</evidence>
<dbReference type="InterPro" id="IPR019780">
    <property type="entry name" value="Germin_Mn-BS"/>
</dbReference>